<dbReference type="EMBL" id="NCKU01000178">
    <property type="protein sequence ID" value="RWS16737.1"/>
    <property type="molecule type" value="Genomic_DNA"/>
</dbReference>
<comment type="subcellular location">
    <subcellularLocation>
        <location evidence="2">Cytoplasm</location>
    </subcellularLocation>
    <subcellularLocation>
        <location evidence="1">Endomembrane system</location>
    </subcellularLocation>
</comment>
<dbReference type="OrthoDB" id="6284683at2759"/>
<feature type="compositionally biased region" description="Basic and acidic residues" evidence="7">
    <location>
        <begin position="414"/>
        <end position="423"/>
    </location>
</feature>
<evidence type="ECO:0000313" key="11">
    <source>
        <dbReference type="Proteomes" id="UP000285301"/>
    </source>
</evidence>
<gene>
    <name evidence="10" type="ORF">B4U79_03481</name>
</gene>
<feature type="domain" description="JMY/WHAMM middle" evidence="8">
    <location>
        <begin position="111"/>
        <end position="369"/>
    </location>
</feature>
<dbReference type="PANTHER" id="PTHR23330">
    <property type="entry name" value="P300 TRANSCRIPTIONAL COFACTOR JMY-RELATED"/>
    <property type="match status" value="1"/>
</dbReference>
<proteinExistence type="predicted"/>
<evidence type="ECO:0000256" key="4">
    <source>
        <dbReference type="ARBA" id="ARBA00023054"/>
    </source>
</evidence>
<feature type="region of interest" description="Disordered" evidence="7">
    <location>
        <begin position="466"/>
        <end position="517"/>
    </location>
</feature>
<evidence type="ECO:0000313" key="10">
    <source>
        <dbReference type="EMBL" id="RWS16737.1"/>
    </source>
</evidence>
<evidence type="ECO:0000256" key="5">
    <source>
        <dbReference type="ARBA" id="ARBA00023203"/>
    </source>
</evidence>
<feature type="non-terminal residue" evidence="10">
    <location>
        <position position="517"/>
    </location>
</feature>
<sequence>MDEAMENSLEDWVAVKPNLFASDGHNPNYRFFVAWNDAEQKLAITCSQGSRKVSDKSTTSLATSLRQKQTPIDDSICRQLEDYLEKALHICGKRLFLSLLFDEHPLSDFEENLQELRLKGHENVYRNALNELEEVLKIRKRAENMIEMSTVYAIEDEVVANVSIALAELYNFQIQPFLQLREIAFNSKKKAETKLKDDNLGERIKREAKREYEENNDQYLAANEALQHLYQEYYRKTSELVGAQVERMLCDKGRFGRSAFDVVDGPNRLLRLQVFLCQERLKLLNAIKLSKECQRDQMKLTIKRDMSKEESKRADLELLEAEISILDIRLDISTEEETLLKKQIEILKNNDSKNVEVELFYDAVEDLRDLLGDEENTPNTFENPKIDSLKAKLEKIFRRRANLRNKRKFLISERSRKQQDEAAKANLTKHNSFSSKRNEKAAYDKKNEEYLKNARLKTLQRLRLYRQKTQKNSNENSKVQKFLDESGNELPPYPRVDFLSPATEEAFPLPPEEFLEK</sequence>
<dbReference type="InterPro" id="IPR031808">
    <property type="entry name" value="JMY/WHAMM_N"/>
</dbReference>
<feature type="compositionally biased region" description="Basic and acidic residues" evidence="7">
    <location>
        <begin position="436"/>
        <end position="446"/>
    </location>
</feature>
<protein>
    <submittedName>
        <fullName evidence="10">Junction-mediating and-regulatory protein-like protein</fullName>
    </submittedName>
</protein>
<dbReference type="PANTHER" id="PTHR23330:SF10">
    <property type="entry name" value="WH2 DOMAIN-CONTAINING PROTEIN"/>
    <property type="match status" value="1"/>
</dbReference>
<evidence type="ECO:0000256" key="7">
    <source>
        <dbReference type="SAM" id="MobiDB-lite"/>
    </source>
</evidence>
<dbReference type="InterPro" id="IPR031738">
    <property type="entry name" value="JMY/WHAMM"/>
</dbReference>
<feature type="domain" description="JMY/WHAMM N-terminal" evidence="9">
    <location>
        <begin position="7"/>
        <end position="48"/>
    </location>
</feature>
<keyword evidence="4 6" id="KW-0175">Coiled coil</keyword>
<feature type="coiled-coil region" evidence="6">
    <location>
        <begin position="386"/>
        <end position="413"/>
    </location>
</feature>
<evidence type="ECO:0000256" key="3">
    <source>
        <dbReference type="ARBA" id="ARBA00022490"/>
    </source>
</evidence>
<dbReference type="Pfam" id="PF15920">
    <property type="entry name" value="WHAMM-JMY_N"/>
    <property type="match status" value="1"/>
</dbReference>
<dbReference type="Proteomes" id="UP000285301">
    <property type="component" value="Unassembled WGS sequence"/>
</dbReference>
<evidence type="ECO:0000256" key="1">
    <source>
        <dbReference type="ARBA" id="ARBA00004308"/>
    </source>
</evidence>
<feature type="compositionally biased region" description="Polar residues" evidence="7">
    <location>
        <begin position="470"/>
        <end position="479"/>
    </location>
</feature>
<name>A0A443RNB1_9ACAR</name>
<keyword evidence="5" id="KW-0009">Actin-binding</keyword>
<dbReference type="GO" id="GO:0071933">
    <property type="term" value="F:Arp2/3 complex binding"/>
    <property type="evidence" value="ECO:0007669"/>
    <property type="project" value="TreeGrafter"/>
</dbReference>
<dbReference type="STRING" id="1965070.A0A443RNB1"/>
<evidence type="ECO:0000256" key="2">
    <source>
        <dbReference type="ARBA" id="ARBA00004496"/>
    </source>
</evidence>
<dbReference type="GO" id="GO:0005737">
    <property type="term" value="C:cytoplasm"/>
    <property type="evidence" value="ECO:0007669"/>
    <property type="project" value="UniProtKB-SubCell"/>
</dbReference>
<keyword evidence="3" id="KW-0963">Cytoplasm</keyword>
<keyword evidence="11" id="KW-1185">Reference proteome</keyword>
<evidence type="ECO:0000256" key="6">
    <source>
        <dbReference type="SAM" id="Coils"/>
    </source>
</evidence>
<feature type="coiled-coil region" evidence="6">
    <location>
        <begin position="118"/>
        <end position="145"/>
    </location>
</feature>
<reference evidence="10 11" key="1">
    <citation type="journal article" date="2018" name="Gigascience">
        <title>Genomes of trombidid mites reveal novel predicted allergens and laterally-transferred genes associated with secondary metabolism.</title>
        <authorList>
            <person name="Dong X."/>
            <person name="Chaisiri K."/>
            <person name="Xia D."/>
            <person name="Armstrong S.D."/>
            <person name="Fang Y."/>
            <person name="Donnelly M.J."/>
            <person name="Kadowaki T."/>
            <person name="McGarry J.W."/>
            <person name="Darby A.C."/>
            <person name="Makepeace B.L."/>
        </authorList>
    </citation>
    <scope>NUCLEOTIDE SEQUENCE [LARGE SCALE GENOMIC DNA]</scope>
    <source>
        <strain evidence="10">UoL-WK</strain>
    </source>
</reference>
<dbReference type="Pfam" id="PF15871">
    <property type="entry name" value="JMY"/>
    <property type="match status" value="1"/>
</dbReference>
<organism evidence="10 11">
    <name type="scientific">Dinothrombium tinctorium</name>
    <dbReference type="NCBI Taxonomy" id="1965070"/>
    <lineage>
        <taxon>Eukaryota</taxon>
        <taxon>Metazoa</taxon>
        <taxon>Ecdysozoa</taxon>
        <taxon>Arthropoda</taxon>
        <taxon>Chelicerata</taxon>
        <taxon>Arachnida</taxon>
        <taxon>Acari</taxon>
        <taxon>Acariformes</taxon>
        <taxon>Trombidiformes</taxon>
        <taxon>Prostigmata</taxon>
        <taxon>Anystina</taxon>
        <taxon>Parasitengona</taxon>
        <taxon>Trombidioidea</taxon>
        <taxon>Trombidiidae</taxon>
        <taxon>Dinothrombium</taxon>
    </lineage>
</organism>
<dbReference type="GO" id="GO:0034314">
    <property type="term" value="P:Arp2/3 complex-mediated actin nucleation"/>
    <property type="evidence" value="ECO:0007669"/>
    <property type="project" value="TreeGrafter"/>
</dbReference>
<feature type="region of interest" description="Disordered" evidence="7">
    <location>
        <begin position="414"/>
        <end position="446"/>
    </location>
</feature>
<evidence type="ECO:0000259" key="9">
    <source>
        <dbReference type="Pfam" id="PF15920"/>
    </source>
</evidence>
<dbReference type="AlphaFoldDB" id="A0A443RNB1"/>
<evidence type="ECO:0000259" key="8">
    <source>
        <dbReference type="Pfam" id="PF15871"/>
    </source>
</evidence>
<dbReference type="GO" id="GO:0012505">
    <property type="term" value="C:endomembrane system"/>
    <property type="evidence" value="ECO:0007669"/>
    <property type="project" value="UniProtKB-SubCell"/>
</dbReference>
<dbReference type="GO" id="GO:0003779">
    <property type="term" value="F:actin binding"/>
    <property type="evidence" value="ECO:0007669"/>
    <property type="project" value="UniProtKB-KW"/>
</dbReference>
<comment type="caution">
    <text evidence="10">The sequence shown here is derived from an EMBL/GenBank/DDBJ whole genome shotgun (WGS) entry which is preliminary data.</text>
</comment>
<accession>A0A443RNB1</accession>